<sequence length="608" mass="67031">MRLLGVPTPAPPILSTFPLCYLSFLHPLLELNPFPNMTLDLSSVLSSINSARSLAKRTNYSESLSVLSKGGLDPLRGAIELWEEEISLLSSDPSSSRKVKQLKSRVKKWKRVVREIKDEENLIRRMDKMVREKTFSKALHKENSDHSRKAEHDRYRDPVPSVGEVRSAPSDPDVWAPPTAPPPSHQKAAAKLPAWANRNGSQNPNPSSRIARPAPSSNRGGAAASRNSSRDRDRGRKPSVPSRNNPGANKNRSSSRSRNSSQPGANSAPPDAKHAYSQMAKDQGWADVELIEGVERDIVETGVSVSWDDIADLTTPKQLLQEAVVLPLWMPDYFKGIRRPWKGVLMFGPPGTGKTMLAKAVATECQTTFFNVSASTLSSKYRGESEKLVRILFEMARFHGPSTIFFDEIDSIAGSRGGGNEHEASRRVKTELMVQMDGVASAEEKEEEGKSSAGGGPNSNTVIVLAATNTPWDLDEALRRRLEKRVYIPLPSQIGRKELFRINMKDCELSEDTDLEALSAMTEGYSGADIANVARDAAMMSMRRLMESARKLGLAGHEMQKYLEQRKDDLGGAVTQSDFVAALKKVGRSVGDADLDKYEQWFNDFGSA</sequence>
<comment type="subcellular location">
    <subcellularLocation>
        <location evidence="1 8">Cytoplasm</location>
        <location evidence="1 8">Cytoskeleton</location>
    </subcellularLocation>
</comment>
<dbReference type="OrthoDB" id="5334845at2759"/>
<feature type="compositionally biased region" description="Basic and acidic residues" evidence="9">
    <location>
        <begin position="135"/>
        <end position="157"/>
    </location>
</feature>
<dbReference type="EC" id="5.6.1.1" evidence="8"/>
<comment type="caution">
    <text evidence="11">The sequence shown here is derived from an EMBL/GenBank/DDBJ whole genome shotgun (WGS) entry which is preliminary data.</text>
</comment>
<dbReference type="InterPro" id="IPR041569">
    <property type="entry name" value="AAA_lid_3"/>
</dbReference>
<comment type="catalytic activity">
    <reaction evidence="8">
        <text>n ATP + n H2O + a microtubule = n ADP + n phosphate + (n+1) alpha/beta tubulin heterodimers.</text>
        <dbReference type="EC" id="5.6.1.1"/>
    </reaction>
</comment>
<dbReference type="InterPro" id="IPR003959">
    <property type="entry name" value="ATPase_AAA_core"/>
</dbReference>
<dbReference type="InterPro" id="IPR028596">
    <property type="entry name" value="KATNA1"/>
</dbReference>
<keyword evidence="7 8" id="KW-0413">Isomerase</keyword>
<keyword evidence="3 8" id="KW-0493">Microtubule</keyword>
<dbReference type="PROSITE" id="PS00674">
    <property type="entry name" value="AAA"/>
    <property type="match status" value="1"/>
</dbReference>
<dbReference type="GO" id="GO:0051013">
    <property type="term" value="P:microtubule severing"/>
    <property type="evidence" value="ECO:0007669"/>
    <property type="project" value="UniProtKB-UniRule"/>
</dbReference>
<organism evidence="11 12">
    <name type="scientific">Triparma columacea</name>
    <dbReference type="NCBI Taxonomy" id="722753"/>
    <lineage>
        <taxon>Eukaryota</taxon>
        <taxon>Sar</taxon>
        <taxon>Stramenopiles</taxon>
        <taxon>Ochrophyta</taxon>
        <taxon>Bolidophyceae</taxon>
        <taxon>Parmales</taxon>
        <taxon>Triparmaceae</taxon>
        <taxon>Triparma</taxon>
    </lineage>
</organism>
<gene>
    <name evidence="8" type="primary">KATNA1</name>
    <name evidence="11" type="ORF">TrCOL_g1187</name>
</gene>
<feature type="compositionally biased region" description="Polar residues" evidence="9">
    <location>
        <begin position="241"/>
        <end position="250"/>
    </location>
</feature>
<dbReference type="InterPro" id="IPR003593">
    <property type="entry name" value="AAA+_ATPase"/>
</dbReference>
<keyword evidence="2 8" id="KW-0963">Cytoplasm</keyword>
<dbReference type="InterPro" id="IPR027417">
    <property type="entry name" value="P-loop_NTPase"/>
</dbReference>
<dbReference type="Gene3D" id="3.40.50.300">
    <property type="entry name" value="P-loop containing nucleotide triphosphate hydrolases"/>
    <property type="match status" value="1"/>
</dbReference>
<dbReference type="Proteomes" id="UP001165065">
    <property type="component" value="Unassembled WGS sequence"/>
</dbReference>
<keyword evidence="12" id="KW-1185">Reference proteome</keyword>
<dbReference type="Pfam" id="PF00004">
    <property type="entry name" value="AAA"/>
    <property type="match status" value="1"/>
</dbReference>
<feature type="domain" description="AAA+ ATPase" evidence="10">
    <location>
        <begin position="340"/>
        <end position="492"/>
    </location>
</feature>
<evidence type="ECO:0000256" key="1">
    <source>
        <dbReference type="ARBA" id="ARBA00004245"/>
    </source>
</evidence>
<dbReference type="FunFam" id="3.40.50.300:FF:000159">
    <property type="entry name" value="Katanin p60 ATPase-containing subunit A1"/>
    <property type="match status" value="1"/>
</dbReference>
<dbReference type="Pfam" id="PF09336">
    <property type="entry name" value="Vps4_C"/>
    <property type="match status" value="1"/>
</dbReference>
<dbReference type="HAMAP" id="MF_03023">
    <property type="entry name" value="Katanin_p60_A1"/>
    <property type="match status" value="1"/>
</dbReference>
<dbReference type="InterPro" id="IPR003960">
    <property type="entry name" value="ATPase_AAA_CS"/>
</dbReference>
<dbReference type="GO" id="GO:0008017">
    <property type="term" value="F:microtubule binding"/>
    <property type="evidence" value="ECO:0007669"/>
    <property type="project" value="UniProtKB-UniRule"/>
</dbReference>
<dbReference type="InterPro" id="IPR015415">
    <property type="entry name" value="Spast_Vps4_C"/>
</dbReference>
<dbReference type="GO" id="GO:0016887">
    <property type="term" value="F:ATP hydrolysis activity"/>
    <property type="evidence" value="ECO:0007669"/>
    <property type="project" value="InterPro"/>
</dbReference>
<evidence type="ECO:0000256" key="3">
    <source>
        <dbReference type="ARBA" id="ARBA00022701"/>
    </source>
</evidence>
<feature type="region of interest" description="Disordered" evidence="9">
    <location>
        <begin position="439"/>
        <end position="460"/>
    </location>
</feature>
<dbReference type="PANTHER" id="PTHR23074:SF19">
    <property type="entry name" value="KATANIN P60 ATPASE-CONTAINING SUBUNIT A1"/>
    <property type="match status" value="1"/>
</dbReference>
<dbReference type="GO" id="GO:0005737">
    <property type="term" value="C:cytoplasm"/>
    <property type="evidence" value="ECO:0007669"/>
    <property type="project" value="UniProtKB-UniRule"/>
</dbReference>
<dbReference type="InterPro" id="IPR050304">
    <property type="entry name" value="MT-severing_AAA_ATPase"/>
</dbReference>
<evidence type="ECO:0000313" key="11">
    <source>
        <dbReference type="EMBL" id="GMI32479.1"/>
    </source>
</evidence>
<feature type="binding site" evidence="8">
    <location>
        <begin position="348"/>
        <end position="355"/>
    </location>
    <ligand>
        <name>ATP</name>
        <dbReference type="ChEBI" id="CHEBI:30616"/>
    </ligand>
</feature>
<feature type="compositionally biased region" description="Low complexity" evidence="9">
    <location>
        <begin position="204"/>
        <end position="227"/>
    </location>
</feature>
<evidence type="ECO:0000256" key="6">
    <source>
        <dbReference type="ARBA" id="ARBA00023212"/>
    </source>
</evidence>
<dbReference type="AlphaFoldDB" id="A0A9W7L664"/>
<keyword evidence="6 8" id="KW-0206">Cytoskeleton</keyword>
<dbReference type="SMART" id="SM00382">
    <property type="entry name" value="AAA"/>
    <property type="match status" value="1"/>
</dbReference>
<dbReference type="PANTHER" id="PTHR23074">
    <property type="entry name" value="AAA DOMAIN-CONTAINING"/>
    <property type="match status" value="1"/>
</dbReference>
<keyword evidence="5 8" id="KW-0067">ATP-binding</keyword>
<dbReference type="GO" id="GO:0008568">
    <property type="term" value="F:microtubule severing ATPase activity"/>
    <property type="evidence" value="ECO:0007669"/>
    <property type="project" value="UniProtKB-EC"/>
</dbReference>
<evidence type="ECO:0000256" key="5">
    <source>
        <dbReference type="ARBA" id="ARBA00022840"/>
    </source>
</evidence>
<evidence type="ECO:0000256" key="7">
    <source>
        <dbReference type="ARBA" id="ARBA00023235"/>
    </source>
</evidence>
<feature type="region of interest" description="Disordered" evidence="9">
    <location>
        <begin position="135"/>
        <end position="280"/>
    </location>
</feature>
<accession>A0A9W7L664</accession>
<dbReference type="EMBL" id="BRYA01000019">
    <property type="protein sequence ID" value="GMI32479.1"/>
    <property type="molecule type" value="Genomic_DNA"/>
</dbReference>
<dbReference type="GO" id="GO:0005524">
    <property type="term" value="F:ATP binding"/>
    <property type="evidence" value="ECO:0007669"/>
    <property type="project" value="UniProtKB-KW"/>
</dbReference>
<name>A0A9W7L664_9STRA</name>
<dbReference type="GO" id="GO:0005874">
    <property type="term" value="C:microtubule"/>
    <property type="evidence" value="ECO:0007669"/>
    <property type="project" value="UniProtKB-KW"/>
</dbReference>
<evidence type="ECO:0000313" key="12">
    <source>
        <dbReference type="Proteomes" id="UP001165065"/>
    </source>
</evidence>
<dbReference type="Pfam" id="PF17862">
    <property type="entry name" value="AAA_lid_3"/>
    <property type="match status" value="1"/>
</dbReference>
<proteinExistence type="inferred from homology"/>
<evidence type="ECO:0000259" key="10">
    <source>
        <dbReference type="SMART" id="SM00382"/>
    </source>
</evidence>
<comment type="similarity">
    <text evidence="8">Belongs to the AAA ATPase family. Katanin p60 subunit A1 subfamily.</text>
</comment>
<dbReference type="Gene3D" id="1.10.8.60">
    <property type="match status" value="1"/>
</dbReference>
<evidence type="ECO:0000256" key="4">
    <source>
        <dbReference type="ARBA" id="ARBA00022741"/>
    </source>
</evidence>
<comment type="function">
    <text evidence="8">Severs microtubules in an ATP-dependent manner. Microtubule severing may promote rapid reorganization of cellular microtubule arrays.</text>
</comment>
<reference evidence="12" key="1">
    <citation type="journal article" date="2023" name="Commun. Biol.">
        <title>Genome analysis of Parmales, the sister group of diatoms, reveals the evolutionary specialization of diatoms from phago-mixotrophs to photoautotrophs.</title>
        <authorList>
            <person name="Ban H."/>
            <person name="Sato S."/>
            <person name="Yoshikawa S."/>
            <person name="Yamada K."/>
            <person name="Nakamura Y."/>
            <person name="Ichinomiya M."/>
            <person name="Sato N."/>
            <person name="Blanc-Mathieu R."/>
            <person name="Endo H."/>
            <person name="Kuwata A."/>
            <person name="Ogata H."/>
        </authorList>
    </citation>
    <scope>NUCLEOTIDE SEQUENCE [LARGE SCALE GENOMIC DNA]</scope>
</reference>
<evidence type="ECO:0000256" key="9">
    <source>
        <dbReference type="SAM" id="MobiDB-lite"/>
    </source>
</evidence>
<keyword evidence="4 8" id="KW-0547">Nucleotide-binding</keyword>
<evidence type="ECO:0000256" key="2">
    <source>
        <dbReference type="ARBA" id="ARBA00022490"/>
    </source>
</evidence>
<evidence type="ECO:0000256" key="8">
    <source>
        <dbReference type="HAMAP-Rule" id="MF_03023"/>
    </source>
</evidence>
<feature type="compositionally biased region" description="Low complexity" evidence="9">
    <location>
        <begin position="251"/>
        <end position="261"/>
    </location>
</feature>
<protein>
    <recommendedName>
        <fullName evidence="8">Katanin p60 ATPase-containing subunit A1</fullName>
        <shortName evidence="8">Katanin p60 subunit A1</shortName>
        <ecNumber evidence="8">5.6.1.1</ecNumber>
    </recommendedName>
    <alternativeName>
        <fullName evidence="8">p60 katanin</fullName>
    </alternativeName>
</protein>
<dbReference type="SUPFAM" id="SSF52540">
    <property type="entry name" value="P-loop containing nucleoside triphosphate hydrolases"/>
    <property type="match status" value="1"/>
</dbReference>